<dbReference type="InterPro" id="IPR003960">
    <property type="entry name" value="ATPase_AAA_CS"/>
</dbReference>
<dbReference type="InterPro" id="IPR019356">
    <property type="entry name" value="Menorin_dom"/>
</dbReference>
<dbReference type="Gene3D" id="3.40.50.300">
    <property type="entry name" value="P-loop containing nucleotide triphosphate hydrolases"/>
    <property type="match status" value="2"/>
</dbReference>
<dbReference type="Pfam" id="PF00004">
    <property type="entry name" value="AAA"/>
    <property type="match status" value="2"/>
</dbReference>
<dbReference type="GO" id="GO:0016887">
    <property type="term" value="F:ATP hydrolysis activity"/>
    <property type="evidence" value="ECO:0007669"/>
    <property type="project" value="InterPro"/>
</dbReference>
<evidence type="ECO:0000313" key="7">
    <source>
        <dbReference type="Proteomes" id="UP000719412"/>
    </source>
</evidence>
<keyword evidence="7" id="KW-1185">Reference proteome</keyword>
<dbReference type="InterPro" id="IPR027417">
    <property type="entry name" value="P-loop_NTPase"/>
</dbReference>
<evidence type="ECO:0000259" key="5">
    <source>
        <dbReference type="SMART" id="SM00382"/>
    </source>
</evidence>
<comment type="caution">
    <text evidence="6">The sequence shown here is derived from an EMBL/GenBank/DDBJ whole genome shotgun (WGS) entry which is preliminary data.</text>
</comment>
<organism evidence="6 7">
    <name type="scientific">Tenebrio molitor</name>
    <name type="common">Yellow mealworm beetle</name>
    <dbReference type="NCBI Taxonomy" id="7067"/>
    <lineage>
        <taxon>Eukaryota</taxon>
        <taxon>Metazoa</taxon>
        <taxon>Ecdysozoa</taxon>
        <taxon>Arthropoda</taxon>
        <taxon>Hexapoda</taxon>
        <taxon>Insecta</taxon>
        <taxon>Pterygota</taxon>
        <taxon>Neoptera</taxon>
        <taxon>Endopterygota</taxon>
        <taxon>Coleoptera</taxon>
        <taxon>Polyphaga</taxon>
        <taxon>Cucujiformia</taxon>
        <taxon>Tenebrionidae</taxon>
        <taxon>Tenebrio</taxon>
    </lineage>
</organism>
<dbReference type="InterPro" id="IPR041569">
    <property type="entry name" value="AAA_lid_3"/>
</dbReference>
<proteinExistence type="inferred from homology"/>
<dbReference type="GO" id="GO:0005737">
    <property type="term" value="C:cytoplasm"/>
    <property type="evidence" value="ECO:0007669"/>
    <property type="project" value="TreeGrafter"/>
</dbReference>
<evidence type="ECO:0000256" key="4">
    <source>
        <dbReference type="ARBA" id="ARBA00044953"/>
    </source>
</evidence>
<comment type="similarity">
    <text evidence="4">Belongs to the menorin family.</text>
</comment>
<keyword evidence="3" id="KW-0067">ATP-binding</keyword>
<dbReference type="EMBL" id="JABDTM020027235">
    <property type="protein sequence ID" value="KAH0810831.1"/>
    <property type="molecule type" value="Genomic_DNA"/>
</dbReference>
<name>A0A8J6LFI6_TENMO</name>
<dbReference type="CDD" id="cd19511">
    <property type="entry name" value="RecA-like_CDC48_r2-like"/>
    <property type="match status" value="1"/>
</dbReference>
<dbReference type="GO" id="GO:0005524">
    <property type="term" value="F:ATP binding"/>
    <property type="evidence" value="ECO:0007669"/>
    <property type="project" value="UniProtKB-KW"/>
</dbReference>
<keyword evidence="2" id="KW-0547">Nucleotide-binding</keyword>
<dbReference type="InterPro" id="IPR003593">
    <property type="entry name" value="AAA+_ATPase"/>
</dbReference>
<sequence>MYFGKNLKFEIKTIETSSDNLVEEHFKNLTIEEHIFYRITNKTVWRMFGSHTEYEKEVSNTATVSTVGGLDKEIIEIREAINSCLKKLNPYGLKSCKSILLYGNSGTGKTLLAKALAKESKAHVIDICAPDLYSQHSSNVEEVIKDLFEEASERSPSIIVLDEVDILCPIRTQRMTDSEKRVVSTVLTMLDNLNQNPESRVFILGTTNKLDSVDPVFRRNGRFDREIEICTPSPKNRQNILVKLLTDVLHTLSDADLSEVAVNTHGFVGADLVSLCSQAGLNASKRKAEKISFEDFKLALKLVRPSAMREVQVEVANVRWSDIGGQENLKLILKQAVEWPLRHPESFTRLGVTPPKGVLMFGPPGCSKTMIAKALATESGLNFLSIKGPELFSKWVGESEKAVREVFRKARQVAPSIIFFDEIDALGGERSSGSSTSVQERVLAQLLTELDGVSPLGDVTVLAATNRPDRIDKALLRPGRLDRIVYVPLPDENTRREIFKLKLAKMPVDNVDVEELVSLTERYSGAEVNAVCHEAAMMALEESLDAKFVEKRHFEKALRLIVPRTPVGCPLAVRADVMDINDFFPDIHGNLTKITWAHAVNNKTYLASALSSPVMMLEADVIYGKINGSGESIPIMGHPPATRSDLSLEDFLTTTYNFNKDENNRAVRKGVKLDFKSTEVYNKSIDLIEQLYNSIDYPVWINADIISGPLNSTTVPVDADEFLSKAKIFNNSVLSLGWTTTAPSEDTRYTDDQINKMIDAIKRNDVGEEITFAVRAGTAARSLDQMKLLKDEVNNCTLTVWSSAGDNVDVPKLRDLIFEYGVKRVYIDVPQDLYDRLDLGDSP</sequence>
<dbReference type="Gene3D" id="1.10.8.60">
    <property type="match status" value="2"/>
</dbReference>
<evidence type="ECO:0000256" key="1">
    <source>
        <dbReference type="ARBA" id="ARBA00022737"/>
    </source>
</evidence>
<dbReference type="AlphaFoldDB" id="A0A8J6LFI6"/>
<dbReference type="InterPro" id="IPR050168">
    <property type="entry name" value="AAA_ATPase_domain"/>
</dbReference>
<dbReference type="Pfam" id="PF10223">
    <property type="entry name" value="Menorin_N"/>
    <property type="match status" value="1"/>
</dbReference>
<reference evidence="6" key="1">
    <citation type="journal article" date="2020" name="J Insects Food Feed">
        <title>The yellow mealworm (Tenebrio molitor) genome: a resource for the emerging insects as food and feed industry.</title>
        <authorList>
            <person name="Eriksson T."/>
            <person name="Andere A."/>
            <person name="Kelstrup H."/>
            <person name="Emery V."/>
            <person name="Picard C."/>
        </authorList>
    </citation>
    <scope>NUCLEOTIDE SEQUENCE</scope>
    <source>
        <strain evidence="6">Stoneville</strain>
        <tissue evidence="6">Whole head</tissue>
    </source>
</reference>
<accession>A0A8J6LFI6</accession>
<dbReference type="PANTHER" id="PTHR23077">
    <property type="entry name" value="AAA-FAMILY ATPASE"/>
    <property type="match status" value="1"/>
</dbReference>
<evidence type="ECO:0000313" key="6">
    <source>
        <dbReference type="EMBL" id="KAH0810831.1"/>
    </source>
</evidence>
<dbReference type="InterPro" id="IPR003959">
    <property type="entry name" value="ATPase_AAA_core"/>
</dbReference>
<keyword evidence="1" id="KW-0677">Repeat</keyword>
<dbReference type="Proteomes" id="UP000719412">
    <property type="component" value="Unassembled WGS sequence"/>
</dbReference>
<dbReference type="PANTHER" id="PTHR23077:SF27">
    <property type="entry name" value="ATPASE FAMILY GENE 2 PROTEIN HOMOLOG A"/>
    <property type="match status" value="1"/>
</dbReference>
<dbReference type="FunFam" id="1.10.8.60:FF:000069">
    <property type="entry name" value="spermatogenesis-associated protein 5 isoform X1"/>
    <property type="match status" value="1"/>
</dbReference>
<evidence type="ECO:0000256" key="3">
    <source>
        <dbReference type="ARBA" id="ARBA00022840"/>
    </source>
</evidence>
<gene>
    <name evidence="6" type="ORF">GEV33_011958</name>
</gene>
<dbReference type="FunFam" id="3.40.50.300:FF:000061">
    <property type="entry name" value="ATPase family, AAA domain-containing 2"/>
    <property type="match status" value="1"/>
</dbReference>
<feature type="domain" description="AAA+ ATPase" evidence="5">
    <location>
        <begin position="354"/>
        <end position="491"/>
    </location>
</feature>
<reference evidence="6" key="2">
    <citation type="submission" date="2021-08" db="EMBL/GenBank/DDBJ databases">
        <authorList>
            <person name="Eriksson T."/>
        </authorList>
    </citation>
    <scope>NUCLEOTIDE SEQUENCE</scope>
    <source>
        <strain evidence="6">Stoneville</strain>
        <tissue evidence="6">Whole head</tissue>
    </source>
</reference>
<dbReference type="PROSITE" id="PS00674">
    <property type="entry name" value="AAA"/>
    <property type="match status" value="1"/>
</dbReference>
<dbReference type="Pfam" id="PF17862">
    <property type="entry name" value="AAA_lid_3"/>
    <property type="match status" value="2"/>
</dbReference>
<evidence type="ECO:0000256" key="2">
    <source>
        <dbReference type="ARBA" id="ARBA00022741"/>
    </source>
</evidence>
<dbReference type="FunFam" id="3.40.50.300:FF:000018">
    <property type="entry name" value="Cell division control 48"/>
    <property type="match status" value="1"/>
</dbReference>
<protein>
    <recommendedName>
        <fullName evidence="5">AAA+ ATPase domain-containing protein</fullName>
    </recommendedName>
</protein>
<dbReference type="SMART" id="SM00382">
    <property type="entry name" value="AAA"/>
    <property type="match status" value="2"/>
</dbReference>
<dbReference type="SUPFAM" id="SSF52540">
    <property type="entry name" value="P-loop containing nucleoside triphosphate hydrolases"/>
    <property type="match status" value="2"/>
</dbReference>
<feature type="domain" description="AAA+ ATPase" evidence="5">
    <location>
        <begin position="95"/>
        <end position="233"/>
    </location>
</feature>